<evidence type="ECO:0000313" key="9">
    <source>
        <dbReference type="EMBL" id="GGX48024.1"/>
    </source>
</evidence>
<reference evidence="9" key="1">
    <citation type="journal article" date="2014" name="Int. J. Syst. Evol. Microbiol.">
        <title>Complete genome sequence of Corynebacterium casei LMG S-19264T (=DSM 44701T), isolated from a smear-ripened cheese.</title>
        <authorList>
            <consortium name="US DOE Joint Genome Institute (JGI-PGF)"/>
            <person name="Walter F."/>
            <person name="Albersmeier A."/>
            <person name="Kalinowski J."/>
            <person name="Ruckert C."/>
        </authorList>
    </citation>
    <scope>NUCLEOTIDE SEQUENCE</scope>
    <source>
        <strain evidence="9">KCTC 22169</strain>
    </source>
</reference>
<evidence type="ECO:0000256" key="1">
    <source>
        <dbReference type="ARBA" id="ARBA00004651"/>
    </source>
</evidence>
<evidence type="ECO:0000256" key="7">
    <source>
        <dbReference type="ARBA" id="ARBA00023136"/>
    </source>
</evidence>
<dbReference type="EMBL" id="BMXR01000003">
    <property type="protein sequence ID" value="GGX48024.1"/>
    <property type="molecule type" value="Genomic_DNA"/>
</dbReference>
<reference evidence="9" key="2">
    <citation type="submission" date="2020-09" db="EMBL/GenBank/DDBJ databases">
        <authorList>
            <person name="Sun Q."/>
            <person name="Kim S."/>
        </authorList>
    </citation>
    <scope>NUCLEOTIDE SEQUENCE</scope>
    <source>
        <strain evidence="9">KCTC 22169</strain>
    </source>
</reference>
<feature type="transmembrane region" description="Helical" evidence="8">
    <location>
        <begin position="267"/>
        <end position="288"/>
    </location>
</feature>
<dbReference type="AlphaFoldDB" id="A0A918K4A1"/>
<keyword evidence="4" id="KW-0762">Sugar transport</keyword>
<dbReference type="InterPro" id="IPR011701">
    <property type="entry name" value="MFS"/>
</dbReference>
<dbReference type="PANTHER" id="PTHR23535">
    <property type="entry name" value="SUGAR EFFLUX TRANSPORTER A-RELATED"/>
    <property type="match status" value="1"/>
</dbReference>
<sequence length="389" mass="41670">MNLQFWLQPTILRLLTLCLLLGTAGASVFPVLSTHLAENLGIQPLWIGVFFGANTLAGIGVSQWLAKRSDAGMSRMRILYVAISVSMLGSVGLGFIQWYPGLMMAGMVWFGLSSTAQPQLFALAREQVDDRQAALFQSVLRATISLSWIAGPPLAYLLFEQIGFRNLMLITAGLFALCLLMLPGLKDTRLTQSAQSVTVTDPRILGLMGVIIALFAANSMYIVYMPIYVREVLGLLGIAPGLLMGLAAGLEIPIMIGGGARAHRWPLFAPLKVAAMCGVVFYLGVWWFDSFTAMLVLQVFNAGLVGLAAGLGISIFQSLMKDRLGMASTLYTNAIKIGSLTGSALGGVIAQVGGFDWVFLSCALLAVVAFGMVLWVGRHQGRTQTTPSA</sequence>
<feature type="transmembrane region" description="Helical" evidence="8">
    <location>
        <begin position="233"/>
        <end position="255"/>
    </location>
</feature>
<comment type="caution">
    <text evidence="9">The sequence shown here is derived from an EMBL/GenBank/DDBJ whole genome shotgun (WGS) entry which is preliminary data.</text>
</comment>
<dbReference type="RefSeq" id="WP_189607764.1">
    <property type="nucleotide sequence ID" value="NZ_BMXR01000003.1"/>
</dbReference>
<feature type="transmembrane region" description="Helical" evidence="8">
    <location>
        <begin position="45"/>
        <end position="66"/>
    </location>
</feature>
<gene>
    <name evidence="9" type="primary">setA</name>
    <name evidence="9" type="ORF">GCM10007392_13630</name>
</gene>
<keyword evidence="5 8" id="KW-0812">Transmembrane</keyword>
<keyword evidence="7 8" id="KW-0472">Membrane</keyword>
<dbReference type="Proteomes" id="UP000626148">
    <property type="component" value="Unassembled WGS sequence"/>
</dbReference>
<keyword evidence="3" id="KW-1003">Cell membrane</keyword>
<feature type="transmembrane region" description="Helical" evidence="8">
    <location>
        <begin position="357"/>
        <end position="376"/>
    </location>
</feature>
<organism evidence="9 10">
    <name type="scientific">Saccharospirillum salsuginis</name>
    <dbReference type="NCBI Taxonomy" id="418750"/>
    <lineage>
        <taxon>Bacteria</taxon>
        <taxon>Pseudomonadati</taxon>
        <taxon>Pseudomonadota</taxon>
        <taxon>Gammaproteobacteria</taxon>
        <taxon>Oceanospirillales</taxon>
        <taxon>Saccharospirillaceae</taxon>
        <taxon>Saccharospirillum</taxon>
    </lineage>
</organism>
<feature type="transmembrane region" description="Helical" evidence="8">
    <location>
        <begin position="328"/>
        <end position="351"/>
    </location>
</feature>
<evidence type="ECO:0000256" key="4">
    <source>
        <dbReference type="ARBA" id="ARBA00022597"/>
    </source>
</evidence>
<dbReference type="CDD" id="cd17471">
    <property type="entry name" value="MFS_Set"/>
    <property type="match status" value="1"/>
</dbReference>
<accession>A0A918K4A1</accession>
<dbReference type="PANTHER" id="PTHR23535:SF2">
    <property type="entry name" value="SUGAR EFFLUX TRANSPORTER A-RELATED"/>
    <property type="match status" value="1"/>
</dbReference>
<proteinExistence type="predicted"/>
<feature type="transmembrane region" description="Helical" evidence="8">
    <location>
        <begin position="204"/>
        <end position="227"/>
    </location>
</feature>
<dbReference type="InterPro" id="IPR036259">
    <property type="entry name" value="MFS_trans_sf"/>
</dbReference>
<dbReference type="SUPFAM" id="SSF103473">
    <property type="entry name" value="MFS general substrate transporter"/>
    <property type="match status" value="1"/>
</dbReference>
<keyword evidence="2" id="KW-0813">Transport</keyword>
<dbReference type="Gene3D" id="1.20.1250.20">
    <property type="entry name" value="MFS general substrate transporter like domains"/>
    <property type="match status" value="2"/>
</dbReference>
<evidence type="ECO:0000313" key="10">
    <source>
        <dbReference type="Proteomes" id="UP000626148"/>
    </source>
</evidence>
<evidence type="ECO:0000256" key="6">
    <source>
        <dbReference type="ARBA" id="ARBA00022989"/>
    </source>
</evidence>
<evidence type="ECO:0000256" key="8">
    <source>
        <dbReference type="SAM" id="Phobius"/>
    </source>
</evidence>
<name>A0A918K4A1_9GAMM</name>
<dbReference type="Pfam" id="PF07690">
    <property type="entry name" value="MFS_1"/>
    <property type="match status" value="1"/>
</dbReference>
<dbReference type="GO" id="GO:0005886">
    <property type="term" value="C:plasma membrane"/>
    <property type="evidence" value="ECO:0007669"/>
    <property type="project" value="UniProtKB-SubCell"/>
</dbReference>
<feature type="transmembrane region" description="Helical" evidence="8">
    <location>
        <begin position="162"/>
        <end position="183"/>
    </location>
</feature>
<protein>
    <submittedName>
        <fullName evidence="9">Sugar efflux transporter A</fullName>
    </submittedName>
</protein>
<feature type="transmembrane region" description="Helical" evidence="8">
    <location>
        <begin position="294"/>
        <end position="316"/>
    </location>
</feature>
<comment type="subcellular location">
    <subcellularLocation>
        <location evidence="1">Cell membrane</location>
        <topology evidence="1">Multi-pass membrane protein</topology>
    </subcellularLocation>
</comment>
<dbReference type="GO" id="GO:0022857">
    <property type="term" value="F:transmembrane transporter activity"/>
    <property type="evidence" value="ECO:0007669"/>
    <property type="project" value="InterPro"/>
</dbReference>
<keyword evidence="6 8" id="KW-1133">Transmembrane helix</keyword>
<evidence type="ECO:0000256" key="3">
    <source>
        <dbReference type="ARBA" id="ARBA00022475"/>
    </source>
</evidence>
<feature type="transmembrane region" description="Helical" evidence="8">
    <location>
        <begin position="78"/>
        <end position="96"/>
    </location>
</feature>
<evidence type="ECO:0000256" key="2">
    <source>
        <dbReference type="ARBA" id="ARBA00022448"/>
    </source>
</evidence>
<keyword evidence="10" id="KW-1185">Reference proteome</keyword>
<evidence type="ECO:0000256" key="5">
    <source>
        <dbReference type="ARBA" id="ARBA00022692"/>
    </source>
</evidence>